<dbReference type="EMBL" id="WAAB01003178">
    <property type="protein sequence ID" value="NWH70855.1"/>
    <property type="molecule type" value="Genomic_DNA"/>
</dbReference>
<protein>
    <submittedName>
        <fullName evidence="2">NDUV3 dehydrogenase</fullName>
    </submittedName>
</protein>
<dbReference type="Proteomes" id="UP000653271">
    <property type="component" value="Unassembled WGS sequence"/>
</dbReference>
<comment type="caution">
    <text evidence="2">The sequence shown here is derived from an EMBL/GenBank/DDBJ whole genome shotgun (WGS) entry which is preliminary data.</text>
</comment>
<gene>
    <name evidence="2" type="primary">Ndufv3</name>
    <name evidence="2" type="ORF">PIACAY_R04901</name>
</gene>
<feature type="compositionally biased region" description="Acidic residues" evidence="1">
    <location>
        <begin position="53"/>
        <end position="67"/>
    </location>
</feature>
<feature type="compositionally biased region" description="Basic and acidic residues" evidence="1">
    <location>
        <begin position="203"/>
        <end position="224"/>
    </location>
</feature>
<dbReference type="AlphaFoldDB" id="A0A850WS44"/>
<name>A0A850WS44_PIACA</name>
<reference evidence="2" key="1">
    <citation type="submission" date="2019-09" db="EMBL/GenBank/DDBJ databases">
        <title>Bird 10,000 Genomes (B10K) Project - Family phase.</title>
        <authorList>
            <person name="Zhang G."/>
        </authorList>
    </citation>
    <scope>NUCLEOTIDE SEQUENCE</scope>
    <source>
        <strain evidence="2">B10K-DU-008-47</strain>
        <tissue evidence="2">Mixed tissue sample</tissue>
    </source>
</reference>
<dbReference type="GO" id="GO:0045271">
    <property type="term" value="C:respiratory chain complex I"/>
    <property type="evidence" value="ECO:0007669"/>
    <property type="project" value="InterPro"/>
</dbReference>
<evidence type="ECO:0000256" key="1">
    <source>
        <dbReference type="SAM" id="MobiDB-lite"/>
    </source>
</evidence>
<keyword evidence="3" id="KW-1185">Reference proteome</keyword>
<dbReference type="InterPro" id="IPR026193">
    <property type="entry name" value="NDUFV3"/>
</dbReference>
<dbReference type="OrthoDB" id="6161911at2759"/>
<feature type="non-terminal residue" evidence="2">
    <location>
        <position position="1"/>
    </location>
</feature>
<accession>A0A850WS44</accession>
<feature type="region of interest" description="Disordered" evidence="1">
    <location>
        <begin position="106"/>
        <end position="147"/>
    </location>
</feature>
<feature type="compositionally biased region" description="Acidic residues" evidence="1">
    <location>
        <begin position="269"/>
        <end position="281"/>
    </location>
</feature>
<evidence type="ECO:0000313" key="2">
    <source>
        <dbReference type="EMBL" id="NWH70855.1"/>
    </source>
</evidence>
<evidence type="ECO:0000313" key="3">
    <source>
        <dbReference type="Proteomes" id="UP000653271"/>
    </source>
</evidence>
<organism evidence="2 3">
    <name type="scientific">Piaya cayana</name>
    <name type="common">Common squirrel cuckoo</name>
    <dbReference type="NCBI Taxonomy" id="33601"/>
    <lineage>
        <taxon>Eukaryota</taxon>
        <taxon>Metazoa</taxon>
        <taxon>Chordata</taxon>
        <taxon>Craniata</taxon>
        <taxon>Vertebrata</taxon>
        <taxon>Euteleostomi</taxon>
        <taxon>Archelosauria</taxon>
        <taxon>Archosauria</taxon>
        <taxon>Dinosauria</taxon>
        <taxon>Saurischia</taxon>
        <taxon>Theropoda</taxon>
        <taxon>Coelurosauria</taxon>
        <taxon>Aves</taxon>
        <taxon>Neognathae</taxon>
        <taxon>Neoaves</taxon>
        <taxon>Otidimorphae</taxon>
        <taxon>Cuculiformes</taxon>
        <taxon>Coccyzidae</taxon>
        <taxon>Piaya</taxon>
    </lineage>
</organism>
<dbReference type="PANTHER" id="PTHR17117">
    <property type="entry name" value="NADH-UBIQUINONE OXIDOREDUCTASE"/>
    <property type="match status" value="1"/>
</dbReference>
<proteinExistence type="predicted"/>
<dbReference type="Pfam" id="PF15880">
    <property type="entry name" value="NDUFV3"/>
    <property type="match status" value="1"/>
</dbReference>
<feature type="region of interest" description="Disordered" evidence="1">
    <location>
        <begin position="201"/>
        <end position="281"/>
    </location>
</feature>
<feature type="compositionally biased region" description="Polar residues" evidence="1">
    <location>
        <begin position="127"/>
        <end position="141"/>
    </location>
</feature>
<dbReference type="PANTHER" id="PTHR17117:SF3">
    <property type="entry name" value="NADH DEHYDROGENASE [UBIQUINONE] FLAVOPROTEIN 3, MITOCHONDRIAL"/>
    <property type="match status" value="1"/>
</dbReference>
<sequence>MFMSRKTVVAFPQRVVVSSLEEEKLATPATGGGLRRELAEEENSSSSSSDSDSSSDSEEESDIDDYSEAAIKTKVEFPRRDDVFSENIAVKASMLAKENLTQKSQKEYVAKKKPRKMESDVSAIKQVASSKTSISRVTSKSKAGDPKVKAFPEEAGQQKLVLEPHMVKRQDLTDITYKSDYLEEKSIGTQVAAIHLKASSVAQEDKKKKLISRGEEKKVKEAQESKAGVTAPKLKEESSESTVLAMSTAAKEETIQESGVQAGERSTIEEDTPAAEPAPEEFDNTTYKNLQHHEYNIYTFADSVVGLSKFRQPQPSSGRPSPRH</sequence>
<feature type="region of interest" description="Disordered" evidence="1">
    <location>
        <begin position="24"/>
        <end position="69"/>
    </location>
</feature>
<feature type="non-terminal residue" evidence="2">
    <location>
        <position position="324"/>
    </location>
</feature>
<dbReference type="GO" id="GO:0005739">
    <property type="term" value="C:mitochondrion"/>
    <property type="evidence" value="ECO:0007669"/>
    <property type="project" value="InterPro"/>
</dbReference>
<dbReference type="GO" id="GO:0042775">
    <property type="term" value="P:mitochondrial ATP synthesis coupled electron transport"/>
    <property type="evidence" value="ECO:0007669"/>
    <property type="project" value="TreeGrafter"/>
</dbReference>